<name>A0AA40FGA2_9HYME</name>
<feature type="non-terminal residue" evidence="1">
    <location>
        <position position="73"/>
    </location>
</feature>
<accession>A0AA40FGA2</accession>
<dbReference type="Proteomes" id="UP001177670">
    <property type="component" value="Unassembled WGS sequence"/>
</dbReference>
<dbReference type="AlphaFoldDB" id="A0AA40FGA2"/>
<keyword evidence="2" id="KW-1185">Reference proteome</keyword>
<sequence length="73" mass="8191">MHGISESLFHQQQQQQVATNFSRKGDLFVGTLPCLNRRRTHGPRTVATISCHGYSEEGCPVQAMSIIQQMLFS</sequence>
<gene>
    <name evidence="1" type="ORF">K0M31_015620</name>
</gene>
<evidence type="ECO:0000313" key="1">
    <source>
        <dbReference type="EMBL" id="KAK1117953.1"/>
    </source>
</evidence>
<comment type="caution">
    <text evidence="1">The sequence shown here is derived from an EMBL/GenBank/DDBJ whole genome shotgun (WGS) entry which is preliminary data.</text>
</comment>
<dbReference type="EMBL" id="JAHYIQ010000047">
    <property type="protein sequence ID" value="KAK1117953.1"/>
    <property type="molecule type" value="Genomic_DNA"/>
</dbReference>
<evidence type="ECO:0000313" key="2">
    <source>
        <dbReference type="Proteomes" id="UP001177670"/>
    </source>
</evidence>
<proteinExistence type="predicted"/>
<organism evidence="1 2">
    <name type="scientific">Melipona bicolor</name>
    <dbReference type="NCBI Taxonomy" id="60889"/>
    <lineage>
        <taxon>Eukaryota</taxon>
        <taxon>Metazoa</taxon>
        <taxon>Ecdysozoa</taxon>
        <taxon>Arthropoda</taxon>
        <taxon>Hexapoda</taxon>
        <taxon>Insecta</taxon>
        <taxon>Pterygota</taxon>
        <taxon>Neoptera</taxon>
        <taxon>Endopterygota</taxon>
        <taxon>Hymenoptera</taxon>
        <taxon>Apocrita</taxon>
        <taxon>Aculeata</taxon>
        <taxon>Apoidea</taxon>
        <taxon>Anthophila</taxon>
        <taxon>Apidae</taxon>
        <taxon>Melipona</taxon>
    </lineage>
</organism>
<reference evidence="1" key="1">
    <citation type="submission" date="2021-10" db="EMBL/GenBank/DDBJ databases">
        <title>Melipona bicolor Genome sequencing and assembly.</title>
        <authorList>
            <person name="Araujo N.S."/>
            <person name="Arias M.C."/>
        </authorList>
    </citation>
    <scope>NUCLEOTIDE SEQUENCE</scope>
    <source>
        <strain evidence="1">USP_2M_L1-L4_2017</strain>
        <tissue evidence="1">Whole body</tissue>
    </source>
</reference>
<protein>
    <submittedName>
        <fullName evidence="1">Uncharacterized protein</fullName>
    </submittedName>
</protein>